<dbReference type="InterPro" id="IPR028098">
    <property type="entry name" value="Glyco_trans_4-like_N"/>
</dbReference>
<dbReference type="EMBL" id="JAACAK010000049">
    <property type="protein sequence ID" value="NIR74837.1"/>
    <property type="molecule type" value="Genomic_DNA"/>
</dbReference>
<organism evidence="2 3">
    <name type="scientific">Candidatus Kutchimonas denitrificans</name>
    <dbReference type="NCBI Taxonomy" id="3056748"/>
    <lineage>
        <taxon>Bacteria</taxon>
        <taxon>Pseudomonadati</taxon>
        <taxon>Gemmatimonadota</taxon>
        <taxon>Gemmatimonadia</taxon>
        <taxon>Candidatus Palauibacterales</taxon>
        <taxon>Candidatus Palauibacteraceae</taxon>
        <taxon>Candidatus Kutchimonas</taxon>
    </lineage>
</organism>
<dbReference type="GO" id="GO:0016757">
    <property type="term" value="F:glycosyltransferase activity"/>
    <property type="evidence" value="ECO:0007669"/>
    <property type="project" value="UniProtKB-ARBA"/>
</dbReference>
<dbReference type="SUPFAM" id="SSF53756">
    <property type="entry name" value="UDP-Glycosyltransferase/glycogen phosphorylase"/>
    <property type="match status" value="1"/>
</dbReference>
<name>A0AAE5CAR2_9BACT</name>
<dbReference type="PANTHER" id="PTHR45947:SF3">
    <property type="entry name" value="SULFOQUINOVOSYL TRANSFERASE SQD2"/>
    <property type="match status" value="1"/>
</dbReference>
<proteinExistence type="predicted"/>
<dbReference type="AlphaFoldDB" id="A0AAE5CAR2"/>
<dbReference type="Pfam" id="PF13692">
    <property type="entry name" value="Glyco_trans_1_4"/>
    <property type="match status" value="1"/>
</dbReference>
<evidence type="ECO:0000259" key="1">
    <source>
        <dbReference type="Pfam" id="PF13439"/>
    </source>
</evidence>
<dbReference type="CDD" id="cd03801">
    <property type="entry name" value="GT4_PimA-like"/>
    <property type="match status" value="1"/>
</dbReference>
<dbReference type="Proteomes" id="UP000702544">
    <property type="component" value="Unassembled WGS sequence"/>
</dbReference>
<evidence type="ECO:0000313" key="3">
    <source>
        <dbReference type="Proteomes" id="UP000702544"/>
    </source>
</evidence>
<dbReference type="Pfam" id="PF13439">
    <property type="entry name" value="Glyco_transf_4"/>
    <property type="match status" value="1"/>
</dbReference>
<accession>A0AAE5CAR2</accession>
<sequence>MMRLLAVNSTRIWGGAEAWFETFCTRMAERSHEITLVCHPDSELRRRLSGDSRLRIAPIAIRAEINYFRSLQLARVLRDARPDVLIGSRPKDVKLSAVASWFAGPVPILHIKHYGEPLKNRLDFRFFWTREVTAMVVLSAQALNRLRHDAPWLGDTPIEVIHNGVDTEEFSPKPEARERARAELGIPHDVFVVSFHGRLAPPKRVDLVVRAIATAAERTPIYGLIIGDGPEGPSLRKLADVLDAQVIFAGFRDDASMLLPAADVEITMSEIEGAVPLAVLEAMACGLPVIASHTTSHPEVLEGGVNGLLVEPGVPEGAAAAMLQLARDPQARAAMGAAARSHAVQHFEVAMMIDRYESLLERLVQARADRAR</sequence>
<dbReference type="PANTHER" id="PTHR45947">
    <property type="entry name" value="SULFOQUINOVOSYL TRANSFERASE SQD2"/>
    <property type="match status" value="1"/>
</dbReference>
<dbReference type="Gene3D" id="3.40.50.2000">
    <property type="entry name" value="Glycogen Phosphorylase B"/>
    <property type="match status" value="2"/>
</dbReference>
<gene>
    <name evidence="2" type="ORF">GWO12_06950</name>
</gene>
<evidence type="ECO:0000313" key="2">
    <source>
        <dbReference type="EMBL" id="NIR74837.1"/>
    </source>
</evidence>
<comment type="caution">
    <text evidence="2">The sequence shown here is derived from an EMBL/GenBank/DDBJ whole genome shotgun (WGS) entry which is preliminary data.</text>
</comment>
<dbReference type="InterPro" id="IPR050194">
    <property type="entry name" value="Glycosyltransferase_grp1"/>
</dbReference>
<reference evidence="2 3" key="1">
    <citation type="submission" date="2020-01" db="EMBL/GenBank/DDBJ databases">
        <title>Genomes assembled from Gulf of Kutch pelagic sediment metagenomes.</title>
        <authorList>
            <person name="Chandrashekar M."/>
            <person name="Mahajan M.S."/>
            <person name="Dave K.J."/>
            <person name="Vatsa P."/>
            <person name="Nathani N.M."/>
        </authorList>
    </citation>
    <scope>NUCLEOTIDE SEQUENCE [LARGE SCALE GENOMIC DNA]</scope>
    <source>
        <strain evidence="2">KS3-K002</strain>
    </source>
</reference>
<feature type="domain" description="Glycosyltransferase subfamily 4-like N-terminal" evidence="1">
    <location>
        <begin position="13"/>
        <end position="169"/>
    </location>
</feature>
<protein>
    <submittedName>
        <fullName evidence="2">Glycosyltransferase family 4 protein</fullName>
    </submittedName>
</protein>